<keyword evidence="9" id="KW-0472">Membrane</keyword>
<dbReference type="GO" id="GO:0015628">
    <property type="term" value="P:protein secretion by the type II secretion system"/>
    <property type="evidence" value="ECO:0007669"/>
    <property type="project" value="InterPro"/>
</dbReference>
<organism evidence="11">
    <name type="scientific">uncultured Thiotrichaceae bacterium</name>
    <dbReference type="NCBI Taxonomy" id="298394"/>
    <lineage>
        <taxon>Bacteria</taxon>
        <taxon>Pseudomonadati</taxon>
        <taxon>Pseudomonadota</taxon>
        <taxon>Gammaproteobacteria</taxon>
        <taxon>Thiotrichales</taxon>
        <taxon>Thiotrichaceae</taxon>
        <taxon>environmental samples</taxon>
    </lineage>
</organism>
<keyword evidence="8" id="KW-0653">Protein transport</keyword>
<evidence type="ECO:0000256" key="7">
    <source>
        <dbReference type="ARBA" id="ARBA00022692"/>
    </source>
</evidence>
<comment type="subcellular location">
    <subcellularLocation>
        <location evidence="1">Cell inner membrane</location>
    </subcellularLocation>
</comment>
<keyword evidence="6" id="KW-0997">Cell inner membrane</keyword>
<keyword evidence="5" id="KW-1003">Cell membrane</keyword>
<evidence type="ECO:0000256" key="8">
    <source>
        <dbReference type="ARBA" id="ARBA00022927"/>
    </source>
</evidence>
<evidence type="ECO:0000313" key="11">
    <source>
        <dbReference type="EMBL" id="CAA6806598.1"/>
    </source>
</evidence>
<dbReference type="Pfam" id="PF01203">
    <property type="entry name" value="T2SSN"/>
    <property type="match status" value="1"/>
</dbReference>
<proteinExistence type="inferred from homology"/>
<gene>
    <name evidence="11" type="ORF">HELGO_WM12196</name>
</gene>
<accession>A0A6S6SUC4</accession>
<dbReference type="GO" id="GO:0015627">
    <property type="term" value="C:type II protein secretion system complex"/>
    <property type="evidence" value="ECO:0007669"/>
    <property type="project" value="InterPro"/>
</dbReference>
<evidence type="ECO:0000256" key="6">
    <source>
        <dbReference type="ARBA" id="ARBA00022519"/>
    </source>
</evidence>
<name>A0A6S6SUC4_9GAMM</name>
<evidence type="ECO:0000256" key="3">
    <source>
        <dbReference type="ARBA" id="ARBA00021563"/>
    </source>
</evidence>
<dbReference type="GO" id="GO:0005886">
    <property type="term" value="C:plasma membrane"/>
    <property type="evidence" value="ECO:0007669"/>
    <property type="project" value="UniProtKB-SubCell"/>
</dbReference>
<evidence type="ECO:0000256" key="9">
    <source>
        <dbReference type="ARBA" id="ARBA00023136"/>
    </source>
</evidence>
<reference evidence="11" key="1">
    <citation type="submission" date="2020-01" db="EMBL/GenBank/DDBJ databases">
        <authorList>
            <person name="Meier V. D."/>
            <person name="Meier V D."/>
        </authorList>
    </citation>
    <scope>NUCLEOTIDE SEQUENCE</scope>
    <source>
        <strain evidence="11">HLG_WM_MAG_07</strain>
    </source>
</reference>
<protein>
    <recommendedName>
        <fullName evidence="3">Type II secretion system protein N</fullName>
    </recommendedName>
    <alternativeName>
        <fullName evidence="10">General secretion pathway protein N</fullName>
    </alternativeName>
</protein>
<evidence type="ECO:0000256" key="4">
    <source>
        <dbReference type="ARBA" id="ARBA00022448"/>
    </source>
</evidence>
<dbReference type="AlphaFoldDB" id="A0A6S6SUC4"/>
<sequence>MKTKTLIIAGLLSFGGTLIATLPASFVIEPLNKPPNIHLSGVKGSLWSGSIAQATINNISWGEVRWKLRPLSLLTGKLGVKLDTKHPEAEIQGLANIHFSKELTLQEVLFSLNSSRINQLQPYAKFDGTAKGRIDTLYLKDFELSQAPLIDGILNLEEASMSSPVNIQQGNYKLSIENNGEENLGKISTHQAPVQISGNVTLNKDWNYKTDLAIKTTPTGKNLDVFLNMAGKKTPDGKLLIKLQGDLKPLLNR</sequence>
<comment type="similarity">
    <text evidence="2">Belongs to the GSP N family.</text>
</comment>
<evidence type="ECO:0000256" key="10">
    <source>
        <dbReference type="ARBA" id="ARBA00030772"/>
    </source>
</evidence>
<keyword evidence="7" id="KW-0812">Transmembrane</keyword>
<dbReference type="InterPro" id="IPR022792">
    <property type="entry name" value="T2SS_protein-GspN"/>
</dbReference>
<keyword evidence="4" id="KW-0813">Transport</keyword>
<evidence type="ECO:0000256" key="1">
    <source>
        <dbReference type="ARBA" id="ARBA00004533"/>
    </source>
</evidence>
<evidence type="ECO:0000256" key="2">
    <source>
        <dbReference type="ARBA" id="ARBA00007208"/>
    </source>
</evidence>
<dbReference type="EMBL" id="CACVAY010000030">
    <property type="protein sequence ID" value="CAA6806598.1"/>
    <property type="molecule type" value="Genomic_DNA"/>
</dbReference>
<evidence type="ECO:0000256" key="5">
    <source>
        <dbReference type="ARBA" id="ARBA00022475"/>
    </source>
</evidence>